<dbReference type="AlphaFoldDB" id="A0A562BG69"/>
<evidence type="ECO:0000313" key="2">
    <source>
        <dbReference type="Proteomes" id="UP000318141"/>
    </source>
</evidence>
<dbReference type="EMBL" id="VLJN01000022">
    <property type="protein sequence ID" value="TWG84083.1"/>
    <property type="molecule type" value="Genomic_DNA"/>
</dbReference>
<sequence length="227" mass="25201">MTDIEELTGLLSGYFTLLGGGPTAVELARRLRAIDTLDDLAAIDGDLQDPLWRVVPQIIMHGFGLAAFQAFQSRHVASKSFVFVHPAHGHIVPQLQEALRHRWTVGEPINRQLTPGLICGLYGGYRWHAAYAAACQYRGDIGRPATILPLAPCSRAALQELITFKNDNRARLAEKIVIPRERLGQEMNGVIQAFHCPDVIENSRQLLNLGLADSSEFSDEHTHHRRA</sequence>
<name>A0A562BG69_9BURK</name>
<protein>
    <submittedName>
        <fullName evidence="1">Uncharacterized protein</fullName>
    </submittedName>
</protein>
<keyword evidence="2" id="KW-1185">Reference proteome</keyword>
<accession>A0A562BG69</accession>
<dbReference type="OrthoDB" id="9822787at2"/>
<proteinExistence type="predicted"/>
<gene>
    <name evidence="1" type="ORF">L602_002900000220</name>
</gene>
<evidence type="ECO:0000313" key="1">
    <source>
        <dbReference type="EMBL" id="TWG84083.1"/>
    </source>
</evidence>
<comment type="caution">
    <text evidence="1">The sequence shown here is derived from an EMBL/GenBank/DDBJ whole genome shotgun (WGS) entry which is preliminary data.</text>
</comment>
<organism evidence="1 2">
    <name type="scientific">Cupriavidus gilardii J11</name>
    <dbReference type="NCBI Taxonomy" id="936133"/>
    <lineage>
        <taxon>Bacteria</taxon>
        <taxon>Pseudomonadati</taxon>
        <taxon>Pseudomonadota</taxon>
        <taxon>Betaproteobacteria</taxon>
        <taxon>Burkholderiales</taxon>
        <taxon>Burkholderiaceae</taxon>
        <taxon>Cupriavidus</taxon>
    </lineage>
</organism>
<reference evidence="1 2" key="1">
    <citation type="submission" date="2019-07" db="EMBL/GenBank/DDBJ databases">
        <title>Genome sequencing of lignin-degrading bacterial isolates.</title>
        <authorList>
            <person name="Gladden J."/>
        </authorList>
    </citation>
    <scope>NUCLEOTIDE SEQUENCE [LARGE SCALE GENOMIC DNA]</scope>
    <source>
        <strain evidence="1 2">J11</strain>
    </source>
</reference>
<dbReference type="Proteomes" id="UP000318141">
    <property type="component" value="Unassembled WGS sequence"/>
</dbReference>